<dbReference type="PANTHER" id="PTHR31635">
    <property type="entry name" value="REVERSE TRANSCRIPTASE DOMAIN-CONTAINING PROTEIN-RELATED"/>
    <property type="match status" value="1"/>
</dbReference>
<evidence type="ECO:0000313" key="3">
    <source>
        <dbReference type="Proteomes" id="UP001633002"/>
    </source>
</evidence>
<gene>
    <name evidence="2" type="ORF">R1sor_023902</name>
</gene>
<reference evidence="2 3" key="1">
    <citation type="submission" date="2024-09" db="EMBL/GenBank/DDBJ databases">
        <title>Chromosome-scale assembly of Riccia sorocarpa.</title>
        <authorList>
            <person name="Paukszto L."/>
        </authorList>
    </citation>
    <scope>NUCLEOTIDE SEQUENCE [LARGE SCALE GENOMIC DNA]</scope>
    <source>
        <strain evidence="2">LP-2024</strain>
        <tissue evidence="2">Aerial parts of the thallus</tissue>
    </source>
</reference>
<dbReference type="Pfam" id="PF00078">
    <property type="entry name" value="RVT_1"/>
    <property type="match status" value="1"/>
</dbReference>
<comment type="caution">
    <text evidence="2">The sequence shown here is derived from an EMBL/GenBank/DDBJ whole genome shotgun (WGS) entry which is preliminary data.</text>
</comment>
<accession>A0ABD3GQI2</accession>
<dbReference type="InterPro" id="IPR000477">
    <property type="entry name" value="RT_dom"/>
</dbReference>
<organism evidence="2 3">
    <name type="scientific">Riccia sorocarpa</name>
    <dbReference type="NCBI Taxonomy" id="122646"/>
    <lineage>
        <taxon>Eukaryota</taxon>
        <taxon>Viridiplantae</taxon>
        <taxon>Streptophyta</taxon>
        <taxon>Embryophyta</taxon>
        <taxon>Marchantiophyta</taxon>
        <taxon>Marchantiopsida</taxon>
        <taxon>Marchantiidae</taxon>
        <taxon>Marchantiales</taxon>
        <taxon>Ricciaceae</taxon>
        <taxon>Riccia</taxon>
    </lineage>
</organism>
<evidence type="ECO:0000313" key="2">
    <source>
        <dbReference type="EMBL" id="KAL3680946.1"/>
    </source>
</evidence>
<dbReference type="EMBL" id="JBJQOH010000007">
    <property type="protein sequence ID" value="KAL3680946.1"/>
    <property type="molecule type" value="Genomic_DNA"/>
</dbReference>
<evidence type="ECO:0000259" key="1">
    <source>
        <dbReference type="Pfam" id="PF00078"/>
    </source>
</evidence>
<keyword evidence="3" id="KW-1185">Reference proteome</keyword>
<name>A0ABD3GQI2_9MARC</name>
<dbReference type="AlphaFoldDB" id="A0ABD3GQI2"/>
<protein>
    <recommendedName>
        <fullName evidence="1">Reverse transcriptase domain-containing protein</fullName>
    </recommendedName>
</protein>
<sequence>MCNEAVFQAKTRGQDSILLKIDFRKEFDTIKWDFLYVAMRKMGFGDTFISFITALNNNATSSVRLNNTSSKSFQTSRSVRHGCPLSPLLFTIAIQVLTDVINDMLLTNELKGIDLAPIGIQYCQGFYADDSHLLLAADRQNLLNAKNLLQSFGPNARLKNAGIEDIGDISQDGRTILPLHLAVAPYIQISAIDNRAYDRITLSTPIHTASYRCSSKFLVSPPTNPTTAMRKKSPDRFLLSCQDKDSIVASLQWKDQSGFLEAPPNANIRRIATADSQITDSGSGLSPITC</sequence>
<proteinExistence type="predicted"/>
<dbReference type="Proteomes" id="UP001633002">
    <property type="component" value="Unassembled WGS sequence"/>
</dbReference>
<feature type="domain" description="Reverse transcriptase" evidence="1">
    <location>
        <begin position="9"/>
        <end position="158"/>
    </location>
</feature>
<dbReference type="PANTHER" id="PTHR31635:SF196">
    <property type="entry name" value="REVERSE TRANSCRIPTASE DOMAIN-CONTAINING PROTEIN-RELATED"/>
    <property type="match status" value="1"/>
</dbReference>